<comment type="caution">
    <text evidence="1">The sequence shown here is derived from an EMBL/GenBank/DDBJ whole genome shotgun (WGS) entry which is preliminary data.</text>
</comment>
<dbReference type="Proteomes" id="UP000476511">
    <property type="component" value="Unassembled WGS sequence"/>
</dbReference>
<dbReference type="InterPro" id="IPR043519">
    <property type="entry name" value="NT_sf"/>
</dbReference>
<dbReference type="Gene3D" id="3.30.460.10">
    <property type="entry name" value="Beta Polymerase, domain 2"/>
    <property type="match status" value="1"/>
</dbReference>
<sequence>MTGSSARERFDAFLERVDANLVDRADVVGLVGMGSTADRDRVDEWSDHDLAIVTTDGHQPGYRRPADWLPRPDRIALEVHEHHGGVKVVYDDGHVVEFGVASLDDLAGWAADAYDVRLDRGGVAATMSEVAAKPAPIGPDVDRDLGLVLALTLIGVGRARRGERLSANTLVRGTAVEALTRAVASRLEPEEGDARLDSLDPSRRFERAYPSIAARIDGLLAAPVESCARGLVDLAVEVFGTGDGGVPARGLAAVHRRLGW</sequence>
<protein>
    <recommendedName>
        <fullName evidence="3">Nucleotidyltransferase domain-containing protein</fullName>
    </recommendedName>
</protein>
<dbReference type="RefSeq" id="WP_154345365.1">
    <property type="nucleotide sequence ID" value="NZ_WKJD01000007.1"/>
</dbReference>
<reference evidence="1 2" key="1">
    <citation type="submission" date="2019-11" db="EMBL/GenBank/DDBJ databases">
        <title>Agromyces kandeliae sp. nov., isolated from mangrove soil.</title>
        <authorList>
            <person name="Wang R."/>
        </authorList>
    </citation>
    <scope>NUCLEOTIDE SEQUENCE [LARGE SCALE GENOMIC DNA]</scope>
    <source>
        <strain evidence="1 2">Q22</strain>
    </source>
</reference>
<accession>A0A6L5R1W3</accession>
<evidence type="ECO:0000313" key="1">
    <source>
        <dbReference type="EMBL" id="MRX43017.1"/>
    </source>
</evidence>
<name>A0A6L5R1W3_9MICO</name>
<organism evidence="1 2">
    <name type="scientific">Agromyces kandeliae</name>
    <dbReference type="NCBI Taxonomy" id="2666141"/>
    <lineage>
        <taxon>Bacteria</taxon>
        <taxon>Bacillati</taxon>
        <taxon>Actinomycetota</taxon>
        <taxon>Actinomycetes</taxon>
        <taxon>Micrococcales</taxon>
        <taxon>Microbacteriaceae</taxon>
        <taxon>Agromyces</taxon>
    </lineage>
</organism>
<dbReference type="AlphaFoldDB" id="A0A6L5R1W3"/>
<keyword evidence="2" id="KW-1185">Reference proteome</keyword>
<evidence type="ECO:0000313" key="2">
    <source>
        <dbReference type="Proteomes" id="UP000476511"/>
    </source>
</evidence>
<dbReference type="EMBL" id="WKJD01000007">
    <property type="protein sequence ID" value="MRX43017.1"/>
    <property type="molecule type" value="Genomic_DNA"/>
</dbReference>
<gene>
    <name evidence="1" type="ORF">GJR97_04665</name>
</gene>
<evidence type="ECO:0008006" key="3">
    <source>
        <dbReference type="Google" id="ProtNLM"/>
    </source>
</evidence>
<proteinExistence type="predicted"/>